<dbReference type="NCBIfam" id="TIGR00001">
    <property type="entry name" value="rpmI_bact"/>
    <property type="match status" value="1"/>
</dbReference>
<comment type="similarity">
    <text evidence="1">Belongs to the bacterial ribosomal protein bL35 family.</text>
</comment>
<feature type="compositionally biased region" description="Basic residues" evidence="4">
    <location>
        <begin position="1"/>
        <end position="15"/>
    </location>
</feature>
<dbReference type="FunFam" id="4.10.410.60:FF:000001">
    <property type="entry name" value="50S ribosomal protein L35"/>
    <property type="match status" value="1"/>
</dbReference>
<keyword evidence="3" id="KW-0687">Ribonucleoprotein</keyword>
<evidence type="ECO:0000256" key="3">
    <source>
        <dbReference type="ARBA" id="ARBA00023274"/>
    </source>
</evidence>
<dbReference type="PANTHER" id="PTHR33343:SF1">
    <property type="entry name" value="LARGE RIBOSOMAL SUBUNIT PROTEIN BL35M"/>
    <property type="match status" value="1"/>
</dbReference>
<sequence>MPKMKTHSGAKKRFKVTGSGKITHERTNRRHLLEVKSSRRTRRLMLDAEVKPADVKKVKRLLGMR</sequence>
<dbReference type="GO" id="GO:0022625">
    <property type="term" value="C:cytosolic large ribosomal subunit"/>
    <property type="evidence" value="ECO:0007669"/>
    <property type="project" value="TreeGrafter"/>
</dbReference>
<evidence type="ECO:0000313" key="5">
    <source>
        <dbReference type="EMBL" id="CAB4994449.1"/>
    </source>
</evidence>
<protein>
    <submittedName>
        <fullName evidence="5">Unannotated protein</fullName>
    </submittedName>
</protein>
<dbReference type="Pfam" id="PF01632">
    <property type="entry name" value="Ribosomal_L35p"/>
    <property type="match status" value="1"/>
</dbReference>
<dbReference type="InterPro" id="IPR021137">
    <property type="entry name" value="Ribosomal_bL35-like"/>
</dbReference>
<dbReference type="PROSITE" id="PS00936">
    <property type="entry name" value="RIBOSOMAL_L35"/>
    <property type="match status" value="1"/>
</dbReference>
<feature type="region of interest" description="Disordered" evidence="4">
    <location>
        <begin position="1"/>
        <end position="21"/>
    </location>
</feature>
<dbReference type="GO" id="GO:0006412">
    <property type="term" value="P:translation"/>
    <property type="evidence" value="ECO:0007669"/>
    <property type="project" value="InterPro"/>
</dbReference>
<dbReference type="Gene3D" id="4.10.410.60">
    <property type="match status" value="1"/>
</dbReference>
<proteinExistence type="inferred from homology"/>
<dbReference type="InterPro" id="IPR001706">
    <property type="entry name" value="Ribosomal_bL35"/>
</dbReference>
<dbReference type="AlphaFoldDB" id="A0A6J7NUJ9"/>
<dbReference type="InterPro" id="IPR037229">
    <property type="entry name" value="Ribosomal_bL35_sf"/>
</dbReference>
<dbReference type="InterPro" id="IPR018265">
    <property type="entry name" value="Ribosomal_bL35_CS"/>
</dbReference>
<dbReference type="GO" id="GO:0003735">
    <property type="term" value="F:structural constituent of ribosome"/>
    <property type="evidence" value="ECO:0007669"/>
    <property type="project" value="InterPro"/>
</dbReference>
<accession>A0A6J7NUJ9</accession>
<dbReference type="SUPFAM" id="SSF143034">
    <property type="entry name" value="L35p-like"/>
    <property type="match status" value="1"/>
</dbReference>
<reference evidence="5" key="1">
    <citation type="submission" date="2020-05" db="EMBL/GenBank/DDBJ databases">
        <authorList>
            <person name="Chiriac C."/>
            <person name="Salcher M."/>
            <person name="Ghai R."/>
            <person name="Kavagutti S V."/>
        </authorList>
    </citation>
    <scope>NUCLEOTIDE SEQUENCE</scope>
</reference>
<keyword evidence="2" id="KW-0689">Ribosomal protein</keyword>
<dbReference type="PRINTS" id="PR00064">
    <property type="entry name" value="RIBOSOMALL35"/>
</dbReference>
<evidence type="ECO:0000256" key="2">
    <source>
        <dbReference type="ARBA" id="ARBA00022980"/>
    </source>
</evidence>
<evidence type="ECO:0000256" key="1">
    <source>
        <dbReference type="ARBA" id="ARBA00006598"/>
    </source>
</evidence>
<organism evidence="5">
    <name type="scientific">freshwater metagenome</name>
    <dbReference type="NCBI Taxonomy" id="449393"/>
    <lineage>
        <taxon>unclassified sequences</taxon>
        <taxon>metagenomes</taxon>
        <taxon>ecological metagenomes</taxon>
    </lineage>
</organism>
<dbReference type="HAMAP" id="MF_00514">
    <property type="entry name" value="Ribosomal_bL35"/>
    <property type="match status" value="1"/>
</dbReference>
<dbReference type="EMBL" id="CAFBOZ010000023">
    <property type="protein sequence ID" value="CAB4994449.1"/>
    <property type="molecule type" value="Genomic_DNA"/>
</dbReference>
<evidence type="ECO:0000256" key="4">
    <source>
        <dbReference type="SAM" id="MobiDB-lite"/>
    </source>
</evidence>
<gene>
    <name evidence="5" type="ORF">UFOPK3992_00261</name>
</gene>
<name>A0A6J7NUJ9_9ZZZZ</name>
<dbReference type="PANTHER" id="PTHR33343">
    <property type="entry name" value="54S RIBOSOMAL PROTEIN BL35M"/>
    <property type="match status" value="1"/>
</dbReference>